<dbReference type="RefSeq" id="XP_012653761.1">
    <property type="nucleotide sequence ID" value="XM_012798307.1"/>
</dbReference>
<organism evidence="2 3">
    <name type="scientific">Tetrahymena thermophila (strain SB210)</name>
    <dbReference type="NCBI Taxonomy" id="312017"/>
    <lineage>
        <taxon>Eukaryota</taxon>
        <taxon>Sar</taxon>
        <taxon>Alveolata</taxon>
        <taxon>Ciliophora</taxon>
        <taxon>Intramacronucleata</taxon>
        <taxon>Oligohymenophorea</taxon>
        <taxon>Hymenostomatida</taxon>
        <taxon>Tetrahymenina</taxon>
        <taxon>Tetrahymenidae</taxon>
        <taxon>Tetrahymena</taxon>
    </lineage>
</organism>
<reference evidence="3" key="1">
    <citation type="journal article" date="2006" name="PLoS Biol.">
        <title>Macronuclear genome sequence of the ciliate Tetrahymena thermophila, a model eukaryote.</title>
        <authorList>
            <person name="Eisen J.A."/>
            <person name="Coyne R.S."/>
            <person name="Wu M."/>
            <person name="Wu D."/>
            <person name="Thiagarajan M."/>
            <person name="Wortman J.R."/>
            <person name="Badger J.H."/>
            <person name="Ren Q."/>
            <person name="Amedeo P."/>
            <person name="Jones K.M."/>
            <person name="Tallon L.J."/>
            <person name="Delcher A.L."/>
            <person name="Salzberg S.L."/>
            <person name="Silva J.C."/>
            <person name="Haas B.J."/>
            <person name="Majoros W.H."/>
            <person name="Farzad M."/>
            <person name="Carlton J.M."/>
            <person name="Smith R.K. Jr."/>
            <person name="Garg J."/>
            <person name="Pearlman R.E."/>
            <person name="Karrer K.M."/>
            <person name="Sun L."/>
            <person name="Manning G."/>
            <person name="Elde N.C."/>
            <person name="Turkewitz A.P."/>
            <person name="Asai D.J."/>
            <person name="Wilkes D.E."/>
            <person name="Wang Y."/>
            <person name="Cai H."/>
            <person name="Collins K."/>
            <person name="Stewart B.A."/>
            <person name="Lee S.R."/>
            <person name="Wilamowska K."/>
            <person name="Weinberg Z."/>
            <person name="Ruzzo W.L."/>
            <person name="Wloga D."/>
            <person name="Gaertig J."/>
            <person name="Frankel J."/>
            <person name="Tsao C.-C."/>
            <person name="Gorovsky M.A."/>
            <person name="Keeling P.J."/>
            <person name="Waller R.F."/>
            <person name="Patron N.J."/>
            <person name="Cherry J.M."/>
            <person name="Stover N.A."/>
            <person name="Krieger C.J."/>
            <person name="del Toro C."/>
            <person name="Ryder H.F."/>
            <person name="Williamson S.C."/>
            <person name="Barbeau R.A."/>
            <person name="Hamilton E.P."/>
            <person name="Orias E."/>
        </authorList>
    </citation>
    <scope>NUCLEOTIDE SEQUENCE [LARGE SCALE GENOMIC DNA]</scope>
    <source>
        <strain evidence="3">SB210</strain>
    </source>
</reference>
<evidence type="ECO:0000313" key="3">
    <source>
        <dbReference type="Proteomes" id="UP000009168"/>
    </source>
</evidence>
<sequence length="72" mass="8286">MVHADVQIKKRSSKICAMLIVQDSQNCLIIMIEFAKNIVLIAVRTLFLMMMESSRDVKIISTSWNLNFVNKI</sequence>
<dbReference type="GeneID" id="24441933"/>
<dbReference type="InParanoid" id="W7XBB8"/>
<keyword evidence="3" id="KW-1185">Reference proteome</keyword>
<gene>
    <name evidence="2" type="ORF">TTHERM_001215028</name>
</gene>
<feature type="transmembrane region" description="Helical" evidence="1">
    <location>
        <begin position="28"/>
        <end position="49"/>
    </location>
</feature>
<keyword evidence="1" id="KW-0472">Membrane</keyword>
<proteinExistence type="predicted"/>
<dbReference type="Proteomes" id="UP000009168">
    <property type="component" value="Unassembled WGS sequence"/>
</dbReference>
<dbReference type="AlphaFoldDB" id="W7XBB8"/>
<keyword evidence="1 2" id="KW-0812">Transmembrane</keyword>
<dbReference type="EMBL" id="GG662650">
    <property type="protein sequence ID" value="EWS73723.1"/>
    <property type="molecule type" value="Genomic_DNA"/>
</dbReference>
<evidence type="ECO:0000256" key="1">
    <source>
        <dbReference type="SAM" id="Phobius"/>
    </source>
</evidence>
<evidence type="ECO:0000313" key="2">
    <source>
        <dbReference type="EMBL" id="EWS73723.1"/>
    </source>
</evidence>
<name>W7XBB8_TETTS</name>
<keyword evidence="1" id="KW-1133">Transmembrane helix</keyword>
<dbReference type="KEGG" id="tet:TTHERM_001215028"/>
<protein>
    <submittedName>
        <fullName evidence="2">Transmembrane protein, putative</fullName>
    </submittedName>
</protein>
<accession>W7XBB8</accession>